<dbReference type="PANTHER" id="PTHR47489:SF2">
    <property type="entry name" value="GCN5-RELATED N-ACETYLTRANSFERASE 5, CHLOROPLASTIC"/>
    <property type="match status" value="1"/>
</dbReference>
<dbReference type="InterPro" id="IPR016181">
    <property type="entry name" value="Acyl_CoA_acyltransferase"/>
</dbReference>
<comment type="caution">
    <text evidence="2">The sequence shown here is derived from an EMBL/GenBank/DDBJ whole genome shotgun (WGS) entry which is preliminary data.</text>
</comment>
<evidence type="ECO:0000313" key="2">
    <source>
        <dbReference type="EMBL" id="KAG1364060.1"/>
    </source>
</evidence>
<dbReference type="Pfam" id="PF00583">
    <property type="entry name" value="Acetyltransf_1"/>
    <property type="match status" value="1"/>
</dbReference>
<dbReference type="OrthoDB" id="2017234at2759"/>
<dbReference type="EMBL" id="CM017882">
    <property type="protein sequence ID" value="KAG1364060.1"/>
    <property type="molecule type" value="Genomic_DNA"/>
</dbReference>
<evidence type="ECO:0000259" key="1">
    <source>
        <dbReference type="PROSITE" id="PS51186"/>
    </source>
</evidence>
<evidence type="ECO:0000313" key="3">
    <source>
        <dbReference type="Proteomes" id="UP000797356"/>
    </source>
</evidence>
<reference evidence="2" key="1">
    <citation type="journal article" date="2017" name="Gigascience">
        <title>The genome draft of coconut (Cocos nucifera).</title>
        <authorList>
            <person name="Xiao Y."/>
            <person name="Xu P."/>
            <person name="Fan H."/>
            <person name="Baudouin L."/>
            <person name="Xia W."/>
            <person name="Bocs S."/>
            <person name="Xu J."/>
            <person name="Li Q."/>
            <person name="Guo A."/>
            <person name="Zhou L."/>
            <person name="Li J."/>
            <person name="Wu Y."/>
            <person name="Ma Z."/>
            <person name="Armero A."/>
            <person name="Issali A.E."/>
            <person name="Liu N."/>
            <person name="Peng M."/>
            <person name="Yang Y."/>
        </authorList>
    </citation>
    <scope>NUCLEOTIDE SEQUENCE</scope>
    <source>
        <tissue evidence="2">Spear leaf of Hainan Tall coconut</tissue>
    </source>
</reference>
<proteinExistence type="predicted"/>
<dbReference type="InterPro" id="IPR000182">
    <property type="entry name" value="GNAT_dom"/>
</dbReference>
<dbReference type="Proteomes" id="UP000797356">
    <property type="component" value="Chromosome 11"/>
</dbReference>
<dbReference type="AlphaFoldDB" id="A0A8K0IPU3"/>
<reference evidence="2" key="2">
    <citation type="submission" date="2019-07" db="EMBL/GenBank/DDBJ databases">
        <authorList>
            <person name="Yang Y."/>
            <person name="Bocs S."/>
            <person name="Baudouin L."/>
        </authorList>
    </citation>
    <scope>NUCLEOTIDE SEQUENCE</scope>
    <source>
        <tissue evidence="2">Spear leaf of Hainan Tall coconut</tissue>
    </source>
</reference>
<dbReference type="PANTHER" id="PTHR47489">
    <property type="entry name" value="ACYL-COA N-ACYLTRANSFERASES (NAT) SUPERFAMILY PROTEIN"/>
    <property type="match status" value="1"/>
</dbReference>
<name>A0A8K0IPU3_COCNU</name>
<gene>
    <name evidence="2" type="ORF">COCNU_11G008870</name>
</gene>
<dbReference type="CDD" id="cd04301">
    <property type="entry name" value="NAT_SF"/>
    <property type="match status" value="1"/>
</dbReference>
<accession>A0A8K0IPU3</accession>
<feature type="domain" description="N-acetyltransferase" evidence="1">
    <location>
        <begin position="102"/>
        <end position="258"/>
    </location>
</feature>
<dbReference type="PROSITE" id="PS51186">
    <property type="entry name" value="GNAT"/>
    <property type="match status" value="1"/>
</dbReference>
<protein>
    <recommendedName>
        <fullName evidence="1">N-acetyltransferase domain-containing protein</fullName>
    </recommendedName>
</protein>
<keyword evidence="3" id="KW-1185">Reference proteome</keyword>
<dbReference type="SUPFAM" id="SSF55729">
    <property type="entry name" value="Acyl-CoA N-acyltransferases (Nat)"/>
    <property type="match status" value="1"/>
</dbReference>
<sequence length="266" mass="29629">MASPSTSHSLHESLPPYLKHMIRCFPPPPPTCSHPTCAIPSLRETPQRRPFERGSLDSRQILETFRYTRQIGQGWLEIHHVKDDKELGAAALLLAEPYSSAKHLPDGTIPVAAFVLKQDMAARRVLVPHVAMLVGFYYEDKDGEEAELACTAEISFDAAGAHPDPGAPRPPKEYPYIGNVAVKKTLRRKGIGSELIKACEELIIQTKAGRKVYLHCGVTATGPFRLYQKAGYEVVKKDSILIWLCCKPRRYLMSKDLLPNTDENTA</sequence>
<dbReference type="GO" id="GO:0016747">
    <property type="term" value="F:acyltransferase activity, transferring groups other than amino-acyl groups"/>
    <property type="evidence" value="ECO:0007669"/>
    <property type="project" value="InterPro"/>
</dbReference>
<organism evidence="2 3">
    <name type="scientific">Cocos nucifera</name>
    <name type="common">Coconut palm</name>
    <dbReference type="NCBI Taxonomy" id="13894"/>
    <lineage>
        <taxon>Eukaryota</taxon>
        <taxon>Viridiplantae</taxon>
        <taxon>Streptophyta</taxon>
        <taxon>Embryophyta</taxon>
        <taxon>Tracheophyta</taxon>
        <taxon>Spermatophyta</taxon>
        <taxon>Magnoliopsida</taxon>
        <taxon>Liliopsida</taxon>
        <taxon>Arecaceae</taxon>
        <taxon>Arecoideae</taxon>
        <taxon>Cocoseae</taxon>
        <taxon>Attaleinae</taxon>
        <taxon>Cocos</taxon>
    </lineage>
</organism>
<dbReference type="Gene3D" id="3.40.630.30">
    <property type="match status" value="1"/>
</dbReference>